<name>A0A0F0LK06_9MICO</name>
<dbReference type="STRING" id="582680.RS86_03136"/>
<sequence>MTDDELLDLLLRERLLDVDAVVVRSGLGPDAAHASLERLADDGSLSLRDGVILLNPPVHAAAIAIERMLQSERAEAQARSARLTAIVDAVARRTSSWNFGEAVAQDRLSLQSAHGPHAAEDLWFAVQASRVGSGGRVRAVLTDLDRYRASSPERSRSFAQAMSTYSSVQAIIPAMPLDEQLTAMVRGFGDSGVEFRMLADPPSWFWVDDLDVTGVPLVWGDKAPQSVLAVASPVIAGIAKAYFAELWQQASPVEKDPGGYGQLLHRMRRGMTLDAASRSLGITPRTGRRRIAAAMDRYGVATLFALGAAWAQDGSPGAERSGG</sequence>
<dbReference type="Proteomes" id="UP000033740">
    <property type="component" value="Unassembled WGS sequence"/>
</dbReference>
<gene>
    <name evidence="1" type="ORF">RS86_03136</name>
</gene>
<dbReference type="EMBL" id="JYIX01000038">
    <property type="protein sequence ID" value="KJL31856.1"/>
    <property type="molecule type" value="Genomic_DNA"/>
</dbReference>
<dbReference type="AlphaFoldDB" id="A0A0F0LK06"/>
<protein>
    <recommendedName>
        <fullName evidence="3">HTH luxR-type domain-containing protein</fullName>
    </recommendedName>
</protein>
<dbReference type="RefSeq" id="WP_045273172.1">
    <property type="nucleotide sequence ID" value="NZ_JYIX01000038.1"/>
</dbReference>
<organism evidence="1 2">
    <name type="scientific">Microbacterium azadirachtae</name>
    <dbReference type="NCBI Taxonomy" id="582680"/>
    <lineage>
        <taxon>Bacteria</taxon>
        <taxon>Bacillati</taxon>
        <taxon>Actinomycetota</taxon>
        <taxon>Actinomycetes</taxon>
        <taxon>Micrococcales</taxon>
        <taxon>Microbacteriaceae</taxon>
        <taxon>Microbacterium</taxon>
    </lineage>
</organism>
<evidence type="ECO:0000313" key="1">
    <source>
        <dbReference type="EMBL" id="KJL31856.1"/>
    </source>
</evidence>
<keyword evidence="2" id="KW-1185">Reference proteome</keyword>
<evidence type="ECO:0000313" key="2">
    <source>
        <dbReference type="Proteomes" id="UP000033740"/>
    </source>
</evidence>
<comment type="caution">
    <text evidence="1">The sequence shown here is derived from an EMBL/GenBank/DDBJ whole genome shotgun (WGS) entry which is preliminary data.</text>
</comment>
<reference evidence="1 2" key="1">
    <citation type="submission" date="2015-02" db="EMBL/GenBank/DDBJ databases">
        <title>Draft genome sequences of ten Microbacterium spp. with emphasis on heavy metal contaminated environments.</title>
        <authorList>
            <person name="Corretto E."/>
        </authorList>
    </citation>
    <scope>NUCLEOTIDE SEQUENCE [LARGE SCALE GENOMIC DNA]</scope>
    <source>
        <strain evidence="1 2">ARN176</strain>
    </source>
</reference>
<evidence type="ECO:0008006" key="3">
    <source>
        <dbReference type="Google" id="ProtNLM"/>
    </source>
</evidence>
<dbReference type="PATRIC" id="fig|582680.6.peg.3215"/>
<accession>A0A0F0LK06</accession>
<proteinExistence type="predicted"/>